<accession>A0A914Q207</accession>
<reference evidence="2" key="1">
    <citation type="submission" date="2022-11" db="UniProtKB">
        <authorList>
            <consortium name="WormBaseParasite"/>
        </authorList>
    </citation>
    <scope>IDENTIFICATION</scope>
</reference>
<dbReference type="AlphaFoldDB" id="A0A914Q207"/>
<organism evidence="1 2">
    <name type="scientific">Panagrolaimus davidi</name>
    <dbReference type="NCBI Taxonomy" id="227884"/>
    <lineage>
        <taxon>Eukaryota</taxon>
        <taxon>Metazoa</taxon>
        <taxon>Ecdysozoa</taxon>
        <taxon>Nematoda</taxon>
        <taxon>Chromadorea</taxon>
        <taxon>Rhabditida</taxon>
        <taxon>Tylenchina</taxon>
        <taxon>Panagrolaimomorpha</taxon>
        <taxon>Panagrolaimoidea</taxon>
        <taxon>Panagrolaimidae</taxon>
        <taxon>Panagrolaimus</taxon>
    </lineage>
</organism>
<keyword evidence="1" id="KW-1185">Reference proteome</keyword>
<dbReference type="Proteomes" id="UP000887578">
    <property type="component" value="Unplaced"/>
</dbReference>
<sequence>MHFNKLCYIYDRYGVINGKPEKDVAYPIKINKDFQDGKYITVVEICPLSKKGFMPRKVEMEISGEGFVANDEIIFCKQHSHIPIYYSKDQFKYLKLGTFGQIHAIYDPKLQQYSLSSFYLNIYKEKLEPFIDTKQNDDKKCTFHIPIKLQNGLLVSEFFGVISVKPFRRFDKKFDTVCDVFYVGNDPKYQTPFAEDEQYMLNNDYDSDGVYFPPL</sequence>
<evidence type="ECO:0000313" key="2">
    <source>
        <dbReference type="WBParaSite" id="PDA_v2.g21155.t1"/>
    </source>
</evidence>
<proteinExistence type="predicted"/>
<name>A0A914Q207_9BILA</name>
<evidence type="ECO:0000313" key="1">
    <source>
        <dbReference type="Proteomes" id="UP000887578"/>
    </source>
</evidence>
<dbReference type="WBParaSite" id="PDA_v2.g21155.t1">
    <property type="protein sequence ID" value="PDA_v2.g21155.t1"/>
    <property type="gene ID" value="PDA_v2.g21155"/>
</dbReference>
<protein>
    <submittedName>
        <fullName evidence="2">Uncharacterized protein</fullName>
    </submittedName>
</protein>